<evidence type="ECO:0000313" key="2">
    <source>
        <dbReference type="EMBL" id="EFX06696.1"/>
    </source>
</evidence>
<dbReference type="RefSeq" id="XP_014176178.1">
    <property type="nucleotide sequence ID" value="XM_014320703.1"/>
</dbReference>
<dbReference type="STRING" id="655863.F0X757"/>
<sequence>MAATLTASSGFVLPDGRTICYRLSFADDVKRPTILLAGMLATTGAVWARVVDELHRAGFRTLAYDHPGHGGSAPPAVLSTNTFEAMSDDVLALVKGLLGGRGIEPPQKELLHAWIGCSLGAATGVVFAARHPGILRHLVVCDTGSQSPFAAGGPDAVDSFTPRVQAARAAGSLAETLAGTRTRWFGQAWLQNPAHADEAGRLQALMAETTLDGYETCIAALLAPGFDLERHEAPRLADCLPPGGRVLVLVGEKDEPLPPAMKTLASLIRAGFAAKYGAAAAEKSVRFAVVPGAGHASFVDGFDAWCALVLPFLQS</sequence>
<organism evidence="3">
    <name type="scientific">Grosmannia clavigera (strain kw1407 / UAMH 11150)</name>
    <name type="common">Blue stain fungus</name>
    <name type="synonym">Graphiocladiella clavigera</name>
    <dbReference type="NCBI Taxonomy" id="655863"/>
    <lineage>
        <taxon>Eukaryota</taxon>
        <taxon>Fungi</taxon>
        <taxon>Dikarya</taxon>
        <taxon>Ascomycota</taxon>
        <taxon>Pezizomycotina</taxon>
        <taxon>Sordariomycetes</taxon>
        <taxon>Sordariomycetidae</taxon>
        <taxon>Ophiostomatales</taxon>
        <taxon>Ophiostomataceae</taxon>
        <taxon>Leptographium</taxon>
    </lineage>
</organism>
<dbReference type="HOGENOM" id="CLU_020336_50_3_1"/>
<protein>
    <submittedName>
        <fullName evidence="2">3-oxoadipate enol-lactonase</fullName>
    </submittedName>
</protein>
<dbReference type="SUPFAM" id="SSF53474">
    <property type="entry name" value="alpha/beta-Hydrolases"/>
    <property type="match status" value="1"/>
</dbReference>
<dbReference type="InterPro" id="IPR050228">
    <property type="entry name" value="Carboxylesterase_BioH"/>
</dbReference>
<dbReference type="Pfam" id="PF00561">
    <property type="entry name" value="Abhydrolase_1"/>
    <property type="match status" value="1"/>
</dbReference>
<dbReference type="EMBL" id="GL629729">
    <property type="protein sequence ID" value="EFX06696.1"/>
    <property type="molecule type" value="Genomic_DNA"/>
</dbReference>
<dbReference type="InterPro" id="IPR029058">
    <property type="entry name" value="AB_hydrolase_fold"/>
</dbReference>
<reference evidence="2 3" key="1">
    <citation type="journal article" date="2011" name="Proc. Natl. Acad. Sci. U.S.A.">
        <title>Genome and transcriptome analyses of the mountain pine beetle-fungal symbiont Grosmannia clavigera, a lodgepole pine pathogen.</title>
        <authorList>
            <person name="DiGuistini S."/>
            <person name="Wang Y."/>
            <person name="Liao N.Y."/>
            <person name="Taylor G."/>
            <person name="Tanguay P."/>
            <person name="Feau N."/>
            <person name="Henrissat B."/>
            <person name="Chan S.K."/>
            <person name="Hesse-Orce U."/>
            <person name="Alamouti S.M."/>
            <person name="Tsui C.K.M."/>
            <person name="Docking R.T."/>
            <person name="Levasseur A."/>
            <person name="Haridas S."/>
            <person name="Robertson G."/>
            <person name="Birol I."/>
            <person name="Holt R.A."/>
            <person name="Marra M.A."/>
            <person name="Hamelin R.C."/>
            <person name="Hirst M."/>
            <person name="Jones S.J.M."/>
            <person name="Bohlmann J."/>
            <person name="Breuil C."/>
        </authorList>
    </citation>
    <scope>NUCLEOTIDE SEQUENCE [LARGE SCALE GENOMIC DNA]</scope>
    <source>
        <strain evidence="3">kw1407 / UAMH 11150</strain>
    </source>
</reference>
<dbReference type="InParanoid" id="F0X757"/>
<gene>
    <name evidence="2" type="ORF">CMQ_7017</name>
</gene>
<dbReference type="PANTHER" id="PTHR43194:SF2">
    <property type="entry name" value="PEROXISOMAL MEMBRANE PROTEIN LPX1"/>
    <property type="match status" value="1"/>
</dbReference>
<dbReference type="Proteomes" id="UP000007796">
    <property type="component" value="Unassembled WGS sequence"/>
</dbReference>
<keyword evidence="3" id="KW-1185">Reference proteome</keyword>
<dbReference type="PANTHER" id="PTHR43194">
    <property type="entry name" value="HYDROLASE ALPHA/BETA FOLD FAMILY"/>
    <property type="match status" value="1"/>
</dbReference>
<dbReference type="InterPro" id="IPR000073">
    <property type="entry name" value="AB_hydrolase_1"/>
</dbReference>
<proteinExistence type="predicted"/>
<evidence type="ECO:0000313" key="3">
    <source>
        <dbReference type="Proteomes" id="UP000007796"/>
    </source>
</evidence>
<dbReference type="OrthoDB" id="2851338at2759"/>
<evidence type="ECO:0000259" key="1">
    <source>
        <dbReference type="Pfam" id="PF00561"/>
    </source>
</evidence>
<dbReference type="eggNOG" id="ENOG502SKXK">
    <property type="taxonomic scope" value="Eukaryota"/>
</dbReference>
<accession>F0X757</accession>
<dbReference type="GeneID" id="25980515"/>
<dbReference type="Gene3D" id="3.40.50.1820">
    <property type="entry name" value="alpha/beta hydrolase"/>
    <property type="match status" value="1"/>
</dbReference>
<feature type="domain" description="AB hydrolase-1" evidence="1">
    <location>
        <begin position="35"/>
        <end position="301"/>
    </location>
</feature>
<name>F0X757_GROCL</name>
<dbReference type="AlphaFoldDB" id="F0X757"/>